<dbReference type="SUPFAM" id="SSF50475">
    <property type="entry name" value="FMN-binding split barrel"/>
    <property type="match status" value="1"/>
</dbReference>
<keyword evidence="1" id="KW-1133">Transmembrane helix</keyword>
<dbReference type="EMBL" id="JABMOJ010000559">
    <property type="protein sequence ID" value="NQV66676.1"/>
    <property type="molecule type" value="Genomic_DNA"/>
</dbReference>
<reference evidence="2" key="1">
    <citation type="submission" date="2020-05" db="EMBL/GenBank/DDBJ databases">
        <title>Sulfur intermediates as new biogeochemical hubs in an aquatic model microbial ecosystem.</title>
        <authorList>
            <person name="Vigneron A."/>
        </authorList>
    </citation>
    <scope>NUCLEOTIDE SEQUENCE</scope>
    <source>
        <strain evidence="2">Bin.250</strain>
    </source>
</reference>
<dbReference type="AlphaFoldDB" id="A0A973ABE6"/>
<evidence type="ECO:0000313" key="2">
    <source>
        <dbReference type="EMBL" id="NQV66676.1"/>
    </source>
</evidence>
<sequence>MGLTSTAAGRQILNYSKLLRKLPFIDDQVQEMSMQGVKILAILVVVYIAVIVAFESTIGYFQPSSQSTLVVTTTDAEGAAHARVIARLLSDGKLYVAANHWPRAWYHQALENPEVMVALPAEAPRAYRAVPVTGAERERVATDNPTGFGFRLLTGFPPRYFVRLDPSE</sequence>
<dbReference type="Gene3D" id="2.30.110.10">
    <property type="entry name" value="Electron Transport, Fmn-binding Protein, Chain A"/>
    <property type="match status" value="1"/>
</dbReference>
<evidence type="ECO:0000256" key="1">
    <source>
        <dbReference type="SAM" id="Phobius"/>
    </source>
</evidence>
<organism evidence="2 3">
    <name type="scientific">SAR86 cluster bacterium</name>
    <dbReference type="NCBI Taxonomy" id="2030880"/>
    <lineage>
        <taxon>Bacteria</taxon>
        <taxon>Pseudomonadati</taxon>
        <taxon>Pseudomonadota</taxon>
        <taxon>Gammaproteobacteria</taxon>
        <taxon>SAR86 cluster</taxon>
    </lineage>
</organism>
<evidence type="ECO:0000313" key="3">
    <source>
        <dbReference type="Proteomes" id="UP000754644"/>
    </source>
</evidence>
<accession>A0A973ABE6</accession>
<proteinExistence type="predicted"/>
<feature type="transmembrane region" description="Helical" evidence="1">
    <location>
        <begin position="39"/>
        <end position="61"/>
    </location>
</feature>
<dbReference type="InterPro" id="IPR012349">
    <property type="entry name" value="Split_barrel_FMN-bd"/>
</dbReference>
<keyword evidence="1" id="KW-0812">Transmembrane</keyword>
<keyword evidence="1" id="KW-0472">Membrane</keyword>
<dbReference type="Proteomes" id="UP000754644">
    <property type="component" value="Unassembled WGS sequence"/>
</dbReference>
<evidence type="ECO:0008006" key="4">
    <source>
        <dbReference type="Google" id="ProtNLM"/>
    </source>
</evidence>
<gene>
    <name evidence="2" type="ORF">HQ497_15060</name>
</gene>
<name>A0A973ABE6_9GAMM</name>
<comment type="caution">
    <text evidence="2">The sequence shown here is derived from an EMBL/GenBank/DDBJ whole genome shotgun (WGS) entry which is preliminary data.</text>
</comment>
<protein>
    <recommendedName>
        <fullName evidence="4">DUF385 domain-containing protein</fullName>
    </recommendedName>
</protein>